<dbReference type="PANTHER" id="PTHR13604">
    <property type="entry name" value="DC12-RELATED"/>
    <property type="match status" value="1"/>
</dbReference>
<dbReference type="EC" id="3.4.-.-" evidence="8"/>
<keyword evidence="2 8" id="KW-0645">Protease</keyword>
<organism evidence="9 10">
    <name type="scientific">Sporolactobacillus spathodeae</name>
    <dbReference type="NCBI Taxonomy" id="1465502"/>
    <lineage>
        <taxon>Bacteria</taxon>
        <taxon>Bacillati</taxon>
        <taxon>Bacillota</taxon>
        <taxon>Bacilli</taxon>
        <taxon>Bacillales</taxon>
        <taxon>Sporolactobacillaceae</taxon>
        <taxon>Sporolactobacillus</taxon>
    </lineage>
</organism>
<reference evidence="9 10" key="1">
    <citation type="submission" date="2021-01" db="EMBL/GenBank/DDBJ databases">
        <title>Genomic Encyclopedia of Type Strains, Phase IV (KMG-IV): sequencing the most valuable type-strain genomes for metagenomic binning, comparative biology and taxonomic classification.</title>
        <authorList>
            <person name="Goeker M."/>
        </authorList>
    </citation>
    <scope>NUCLEOTIDE SEQUENCE [LARGE SCALE GENOMIC DNA]</scope>
    <source>
        <strain evidence="9 10">DSM 100968</strain>
    </source>
</reference>
<name>A0ABS2QB64_9BACL</name>
<dbReference type="InterPro" id="IPR036590">
    <property type="entry name" value="SRAP-like"/>
</dbReference>
<dbReference type="Proteomes" id="UP000823201">
    <property type="component" value="Unassembled WGS sequence"/>
</dbReference>
<keyword evidence="6" id="KW-0238">DNA-binding</keyword>
<protein>
    <recommendedName>
        <fullName evidence="8">Abasic site processing protein</fullName>
        <ecNumber evidence="8">3.4.-.-</ecNumber>
    </recommendedName>
</protein>
<evidence type="ECO:0000256" key="6">
    <source>
        <dbReference type="ARBA" id="ARBA00023125"/>
    </source>
</evidence>
<comment type="similarity">
    <text evidence="1 8">Belongs to the SOS response-associated peptidase family.</text>
</comment>
<keyword evidence="10" id="KW-1185">Reference proteome</keyword>
<proteinExistence type="inferred from homology"/>
<comment type="caution">
    <text evidence="9">The sequence shown here is derived from an EMBL/GenBank/DDBJ whole genome shotgun (WGS) entry which is preliminary data.</text>
</comment>
<keyword evidence="3" id="KW-0227">DNA damage</keyword>
<evidence type="ECO:0000256" key="8">
    <source>
        <dbReference type="RuleBase" id="RU364100"/>
    </source>
</evidence>
<dbReference type="InterPro" id="IPR003738">
    <property type="entry name" value="SRAP"/>
</dbReference>
<evidence type="ECO:0000313" key="10">
    <source>
        <dbReference type="Proteomes" id="UP000823201"/>
    </source>
</evidence>
<dbReference type="SUPFAM" id="SSF143081">
    <property type="entry name" value="BB1717-like"/>
    <property type="match status" value="1"/>
</dbReference>
<evidence type="ECO:0000313" key="9">
    <source>
        <dbReference type="EMBL" id="MBM7658212.1"/>
    </source>
</evidence>
<dbReference type="Pfam" id="PF02586">
    <property type="entry name" value="SRAP"/>
    <property type="match status" value="1"/>
</dbReference>
<gene>
    <name evidence="9" type="ORF">JOC27_001665</name>
</gene>
<keyword evidence="7" id="KW-0456">Lyase</keyword>
<keyword evidence="4 8" id="KW-0378">Hydrolase</keyword>
<sequence length="238" mass="27293">MLKEKILGDGDSMCGRYTLIAPFVLIIQRFHTAKHIEASNYMPNYNIAPGSNVMAVVNDGRENRLGLLRWGLIPPWADDEKIGYKLINARAESLSTRASFRSAYQKKRCLILADSFYEWKRDTSFRKTKQPIRFQLRTGELFAMAGLWESWQNPDGRKVFSCTIITTEANPLMAPIHQRMPVILHKEDEADWLDPKNQDIRGLNQLLHPFEEELMLAYPVSQAVNSTKNNGPELIQSI</sequence>
<dbReference type="Gene3D" id="3.90.1680.10">
    <property type="entry name" value="SOS response associated peptidase-like"/>
    <property type="match status" value="1"/>
</dbReference>
<evidence type="ECO:0000256" key="1">
    <source>
        <dbReference type="ARBA" id="ARBA00008136"/>
    </source>
</evidence>
<evidence type="ECO:0000256" key="3">
    <source>
        <dbReference type="ARBA" id="ARBA00022763"/>
    </source>
</evidence>
<keyword evidence="5" id="KW-0190">Covalent protein-DNA linkage</keyword>
<evidence type="ECO:0000256" key="5">
    <source>
        <dbReference type="ARBA" id="ARBA00023124"/>
    </source>
</evidence>
<evidence type="ECO:0000256" key="2">
    <source>
        <dbReference type="ARBA" id="ARBA00022670"/>
    </source>
</evidence>
<accession>A0ABS2QB64</accession>
<evidence type="ECO:0000256" key="7">
    <source>
        <dbReference type="ARBA" id="ARBA00023239"/>
    </source>
</evidence>
<evidence type="ECO:0000256" key="4">
    <source>
        <dbReference type="ARBA" id="ARBA00022801"/>
    </source>
</evidence>
<dbReference type="PANTHER" id="PTHR13604:SF0">
    <property type="entry name" value="ABASIC SITE PROCESSING PROTEIN HMCES"/>
    <property type="match status" value="1"/>
</dbReference>
<dbReference type="EMBL" id="JAFBEV010000013">
    <property type="protein sequence ID" value="MBM7658212.1"/>
    <property type="molecule type" value="Genomic_DNA"/>
</dbReference>